<gene>
    <name evidence="3" type="ORF">PGT21_018505</name>
    <name evidence="4" type="ORF">PGTUg99_018039</name>
</gene>
<evidence type="ECO:0000313" key="3">
    <source>
        <dbReference type="EMBL" id="KAA1071758.1"/>
    </source>
</evidence>
<reference evidence="5 6" key="1">
    <citation type="submission" date="2019-05" db="EMBL/GenBank/DDBJ databases">
        <title>Emergence of the Ug99 lineage of the wheat stem rust pathogen through somatic hybridization.</title>
        <authorList>
            <person name="Li F."/>
            <person name="Upadhyaya N.M."/>
            <person name="Sperschneider J."/>
            <person name="Matny O."/>
            <person name="Nguyen-Phuc H."/>
            <person name="Mago R."/>
            <person name="Raley C."/>
            <person name="Miller M.E."/>
            <person name="Silverstein K.A.T."/>
            <person name="Henningsen E."/>
            <person name="Hirsch C.D."/>
            <person name="Visser B."/>
            <person name="Pretorius Z.A."/>
            <person name="Steffenson B.J."/>
            <person name="Schwessinger B."/>
            <person name="Dodds P.N."/>
            <person name="Figueroa M."/>
        </authorList>
    </citation>
    <scope>NUCLEOTIDE SEQUENCE [LARGE SCALE GENOMIC DNA]</scope>
    <source>
        <strain evidence="3">21-0</strain>
        <strain evidence="4 6">Ug99</strain>
    </source>
</reference>
<evidence type="ECO:0000256" key="1">
    <source>
        <dbReference type="SAM" id="Phobius"/>
    </source>
</evidence>
<protein>
    <recommendedName>
        <fullName evidence="7">Copper transporter</fullName>
    </recommendedName>
</protein>
<evidence type="ECO:0000256" key="2">
    <source>
        <dbReference type="SAM" id="SignalP"/>
    </source>
</evidence>
<name>A0A5B0M6U3_PUCGR</name>
<sequence>MKCLIGFFVPLILVGKCLAVQVSKADATCVISAPPTRFDKSIGMPNSVLASSQKQLGPVYKDPPPKINPSGVAVHPLRASSSTQGIQLCRLCDPESQANRSGSGSGAACNCNRGIDSRRSGTTGCEVTQQALGRQTEQSIATRTNTCVSHIIFTSLVLVVVFLGYVFYEMFKKYFQVKPIY</sequence>
<dbReference type="AlphaFoldDB" id="A0A5B0M6U3"/>
<keyword evidence="1" id="KW-0812">Transmembrane</keyword>
<evidence type="ECO:0008006" key="7">
    <source>
        <dbReference type="Google" id="ProtNLM"/>
    </source>
</evidence>
<feature type="chain" id="PRO_5033845115" description="Copper transporter" evidence="2">
    <location>
        <begin position="20"/>
        <end position="181"/>
    </location>
</feature>
<keyword evidence="2" id="KW-0732">Signal</keyword>
<organism evidence="3 5">
    <name type="scientific">Puccinia graminis f. sp. tritici</name>
    <dbReference type="NCBI Taxonomy" id="56615"/>
    <lineage>
        <taxon>Eukaryota</taxon>
        <taxon>Fungi</taxon>
        <taxon>Dikarya</taxon>
        <taxon>Basidiomycota</taxon>
        <taxon>Pucciniomycotina</taxon>
        <taxon>Pucciniomycetes</taxon>
        <taxon>Pucciniales</taxon>
        <taxon>Pucciniaceae</taxon>
        <taxon>Puccinia</taxon>
    </lineage>
</organism>
<dbReference type="Proteomes" id="UP000324748">
    <property type="component" value="Unassembled WGS sequence"/>
</dbReference>
<accession>A0A5B0M6U3</accession>
<keyword evidence="1" id="KW-0472">Membrane</keyword>
<proteinExistence type="predicted"/>
<keyword evidence="5" id="KW-1185">Reference proteome</keyword>
<dbReference type="EMBL" id="VSWC01000170">
    <property type="protein sequence ID" value="KAA1071758.1"/>
    <property type="molecule type" value="Genomic_DNA"/>
</dbReference>
<feature type="transmembrane region" description="Helical" evidence="1">
    <location>
        <begin position="148"/>
        <end position="168"/>
    </location>
</feature>
<feature type="signal peptide" evidence="2">
    <location>
        <begin position="1"/>
        <end position="19"/>
    </location>
</feature>
<evidence type="ECO:0000313" key="6">
    <source>
        <dbReference type="Proteomes" id="UP000325313"/>
    </source>
</evidence>
<keyword evidence="1" id="KW-1133">Transmembrane helix</keyword>
<evidence type="ECO:0000313" key="4">
    <source>
        <dbReference type="EMBL" id="KAA1125902.1"/>
    </source>
</evidence>
<dbReference type="Proteomes" id="UP000325313">
    <property type="component" value="Unassembled WGS sequence"/>
</dbReference>
<comment type="caution">
    <text evidence="3">The sequence shown here is derived from an EMBL/GenBank/DDBJ whole genome shotgun (WGS) entry which is preliminary data.</text>
</comment>
<dbReference type="OrthoDB" id="2510402at2759"/>
<evidence type="ECO:0000313" key="5">
    <source>
        <dbReference type="Proteomes" id="UP000324748"/>
    </source>
</evidence>
<dbReference type="EMBL" id="VDEP01000174">
    <property type="protein sequence ID" value="KAA1125902.1"/>
    <property type="molecule type" value="Genomic_DNA"/>
</dbReference>